<dbReference type="AlphaFoldDB" id="A0A8J2LDM0"/>
<protein>
    <submittedName>
        <fullName evidence="2">Uncharacterized protein</fullName>
    </submittedName>
</protein>
<evidence type="ECO:0000313" key="2">
    <source>
        <dbReference type="EMBL" id="CAG7833283.1"/>
    </source>
</evidence>
<name>A0A8J2LDM0_9HEXA</name>
<sequence>TIKVIASDNIGKDSVRQKDDGPVSTDWSSNEGPGGFGDGGAETPCGKDKEIFRRDFSTTSEIPVDTTPPLVMAGTKFCTKVSFL</sequence>
<keyword evidence="3" id="KW-1185">Reference proteome</keyword>
<evidence type="ECO:0000313" key="3">
    <source>
        <dbReference type="Proteomes" id="UP000708208"/>
    </source>
</evidence>
<feature type="region of interest" description="Disordered" evidence="1">
    <location>
        <begin position="1"/>
        <end position="44"/>
    </location>
</feature>
<organism evidence="2 3">
    <name type="scientific">Allacma fusca</name>
    <dbReference type="NCBI Taxonomy" id="39272"/>
    <lineage>
        <taxon>Eukaryota</taxon>
        <taxon>Metazoa</taxon>
        <taxon>Ecdysozoa</taxon>
        <taxon>Arthropoda</taxon>
        <taxon>Hexapoda</taxon>
        <taxon>Collembola</taxon>
        <taxon>Symphypleona</taxon>
        <taxon>Sminthuridae</taxon>
        <taxon>Allacma</taxon>
    </lineage>
</organism>
<feature type="non-terminal residue" evidence="2">
    <location>
        <position position="1"/>
    </location>
</feature>
<dbReference type="EMBL" id="CAJVCH010569556">
    <property type="protein sequence ID" value="CAG7833283.1"/>
    <property type="molecule type" value="Genomic_DNA"/>
</dbReference>
<gene>
    <name evidence="2" type="ORF">AFUS01_LOCUS42922</name>
</gene>
<dbReference type="Proteomes" id="UP000708208">
    <property type="component" value="Unassembled WGS sequence"/>
</dbReference>
<proteinExistence type="predicted"/>
<reference evidence="2" key="1">
    <citation type="submission" date="2021-06" db="EMBL/GenBank/DDBJ databases">
        <authorList>
            <person name="Hodson N. C."/>
            <person name="Mongue J. A."/>
            <person name="Jaron S. K."/>
        </authorList>
    </citation>
    <scope>NUCLEOTIDE SEQUENCE</scope>
</reference>
<comment type="caution">
    <text evidence="2">The sequence shown here is derived from an EMBL/GenBank/DDBJ whole genome shotgun (WGS) entry which is preliminary data.</text>
</comment>
<evidence type="ECO:0000256" key="1">
    <source>
        <dbReference type="SAM" id="MobiDB-lite"/>
    </source>
</evidence>
<accession>A0A8J2LDM0</accession>
<feature type="compositionally biased region" description="Basic and acidic residues" evidence="1">
    <location>
        <begin position="10"/>
        <end position="21"/>
    </location>
</feature>